<dbReference type="GO" id="GO:0005768">
    <property type="term" value="C:endosome"/>
    <property type="evidence" value="ECO:0007669"/>
    <property type="project" value="TreeGrafter"/>
</dbReference>
<dbReference type="Proteomes" id="UP000503462">
    <property type="component" value="Chromosome 4"/>
</dbReference>
<dbReference type="PANTHER" id="PTHR47433">
    <property type="entry name" value="VACUOLAR PROTEIN SORTING-ASSOCIATED PROTEIN 17"/>
    <property type="match status" value="1"/>
</dbReference>
<dbReference type="Gene3D" id="1.20.1270.60">
    <property type="entry name" value="Arfaptin homology (AH) domain/BAR domain"/>
    <property type="match status" value="1"/>
</dbReference>
<proteinExistence type="inferred from homology"/>
<dbReference type="GO" id="GO:0005829">
    <property type="term" value="C:cytosol"/>
    <property type="evidence" value="ECO:0007669"/>
    <property type="project" value="GOC"/>
</dbReference>
<dbReference type="InterPro" id="IPR037907">
    <property type="entry name" value="Vps17_PX"/>
</dbReference>
<dbReference type="InterPro" id="IPR014461">
    <property type="entry name" value="Retromer_complex_Vps17"/>
</dbReference>
<evidence type="ECO:0000256" key="5">
    <source>
        <dbReference type="ARBA" id="ARBA00073022"/>
    </source>
</evidence>
<feature type="compositionally biased region" description="Low complexity" evidence="7">
    <location>
        <begin position="9"/>
        <end position="27"/>
    </location>
</feature>
<evidence type="ECO:0000259" key="8">
    <source>
        <dbReference type="PROSITE" id="PS50195"/>
    </source>
</evidence>
<dbReference type="SUPFAM" id="SSF64268">
    <property type="entry name" value="PX domain"/>
    <property type="match status" value="1"/>
</dbReference>
<dbReference type="FunFam" id="3.30.1520.10:FF:000034">
    <property type="entry name" value="Vacuolar protein sorting-associated protein 17"/>
    <property type="match status" value="1"/>
</dbReference>
<dbReference type="OrthoDB" id="9976382at2759"/>
<dbReference type="Pfam" id="PF09325">
    <property type="entry name" value="Vps5"/>
    <property type="match status" value="1"/>
</dbReference>
<keyword evidence="2 6" id="KW-0653">Protein transport</keyword>
<dbReference type="PANTHER" id="PTHR47433:SF1">
    <property type="entry name" value="VACUOLAR PROTEIN SORTING-ASSOCIATED PROTEIN 17"/>
    <property type="match status" value="1"/>
</dbReference>
<organism evidence="9 10">
    <name type="scientific">Peltaster fructicola</name>
    <dbReference type="NCBI Taxonomy" id="286661"/>
    <lineage>
        <taxon>Eukaryota</taxon>
        <taxon>Fungi</taxon>
        <taxon>Dikarya</taxon>
        <taxon>Ascomycota</taxon>
        <taxon>Pezizomycotina</taxon>
        <taxon>Dothideomycetes</taxon>
        <taxon>Dothideomycetes incertae sedis</taxon>
        <taxon>Peltaster</taxon>
    </lineage>
</organism>
<keyword evidence="10" id="KW-1185">Reference proteome</keyword>
<dbReference type="GO" id="GO:0006886">
    <property type="term" value="P:intracellular protein transport"/>
    <property type="evidence" value="ECO:0007669"/>
    <property type="project" value="TreeGrafter"/>
</dbReference>
<evidence type="ECO:0000313" key="9">
    <source>
        <dbReference type="EMBL" id="QIW99987.1"/>
    </source>
</evidence>
<keyword evidence="1 6" id="KW-0813">Transport</keyword>
<evidence type="ECO:0000256" key="2">
    <source>
        <dbReference type="ARBA" id="ARBA00022927"/>
    </source>
</evidence>
<sequence>MNSPGVDHSSSSAASPSSPTAESSKAAGKQAVTQRPQNLRFQRRISERAFNEGSYRDGGGMDYAQSAGDQQREEFPSDNTGSARNSWTGAQGQAQLHDDRQAGDLTASQDDLRRAPASRYHPQPKQSGPQYKLQLKITNLERTAKKDPILRFDAYTNLPKFRTTQIRDIRRTHSEFQKLFSHLQASNPEALVPAVPPASTSAGVGTEEDEVRTKAALQRWLNTVCSNEVLMRDEEMVFFVESDFGYSPVVRKKQPATGMRRKVLKQFAPPPDDTPELLESRPVVKSFYLGTMDAQQKIDKVVKNRRALGVAESDLGIKLASLTAQETHTGLGNAYRKLGRLIQNTGDFHAAQGTAEATTLSDPLAYASSDAFIVKETLTNRHILLRELLQAQQTTRSKLVAADRLKASSSVKRDKVDEAISALDEAKTHESYLHTKTQRVTTNLLNEKRKWFARSSADLRVAIREYVIREIDAERRTLATLEQVRPDVRAIDASGGLSRLGREGHPVTRRANMASSQGPKGDAWSGVPRRPDGLNRSMSGSFAGVSEVPEEDGENEEPGSATKARKRAGSNTSNLAKLAEEEDDRIDARNAASRLAQTTF</sequence>
<evidence type="ECO:0000256" key="7">
    <source>
        <dbReference type="SAM" id="MobiDB-lite"/>
    </source>
</evidence>
<dbReference type="GO" id="GO:0042147">
    <property type="term" value="P:retrograde transport, endosome to Golgi"/>
    <property type="evidence" value="ECO:0007669"/>
    <property type="project" value="InterPro"/>
</dbReference>
<evidence type="ECO:0000313" key="10">
    <source>
        <dbReference type="Proteomes" id="UP000503462"/>
    </source>
</evidence>
<dbReference type="InterPro" id="IPR015404">
    <property type="entry name" value="Vps5_C"/>
</dbReference>
<dbReference type="FunFam" id="1.20.1270.60:FF:000046">
    <property type="entry name" value="Vacuolar protein sorting-associated protein 17"/>
    <property type="match status" value="1"/>
</dbReference>
<dbReference type="InterPro" id="IPR036871">
    <property type="entry name" value="PX_dom_sf"/>
</dbReference>
<dbReference type="Gene3D" id="3.30.1520.10">
    <property type="entry name" value="Phox-like domain"/>
    <property type="match status" value="1"/>
</dbReference>
<evidence type="ECO:0000256" key="4">
    <source>
        <dbReference type="ARBA" id="ARBA00060860"/>
    </source>
</evidence>
<feature type="region of interest" description="Disordered" evidence="7">
    <location>
        <begin position="495"/>
        <end position="600"/>
    </location>
</feature>
<dbReference type="InterPro" id="IPR001683">
    <property type="entry name" value="PX_dom"/>
</dbReference>
<dbReference type="CDD" id="cd06891">
    <property type="entry name" value="PX_Vps17p"/>
    <property type="match status" value="1"/>
</dbReference>
<dbReference type="PIRSF" id="PIRSF011791">
    <property type="entry name" value="Vps17"/>
    <property type="match status" value="1"/>
</dbReference>
<accession>A0A6H0XZH2</accession>
<name>A0A6H0XZH2_9PEZI</name>
<feature type="domain" description="PX" evidence="8">
    <location>
        <begin position="133"/>
        <end position="246"/>
    </location>
</feature>
<evidence type="ECO:0000256" key="1">
    <source>
        <dbReference type="ARBA" id="ARBA00022448"/>
    </source>
</evidence>
<dbReference type="GO" id="GO:0032266">
    <property type="term" value="F:phosphatidylinositol-3-phosphate binding"/>
    <property type="evidence" value="ECO:0007669"/>
    <property type="project" value="TreeGrafter"/>
</dbReference>
<feature type="compositionally biased region" description="Polar residues" evidence="7">
    <location>
        <begin position="31"/>
        <end position="40"/>
    </location>
</feature>
<dbReference type="AlphaFoldDB" id="A0A6H0XZH2"/>
<comment type="similarity">
    <text evidence="4 6">Belongs to the VPS17 family.</text>
</comment>
<dbReference type="GO" id="GO:0030905">
    <property type="term" value="C:retromer, tubulation complex"/>
    <property type="evidence" value="ECO:0007669"/>
    <property type="project" value="TreeGrafter"/>
</dbReference>
<feature type="region of interest" description="Disordered" evidence="7">
    <location>
        <begin position="1"/>
        <end position="100"/>
    </location>
</feature>
<protein>
    <recommendedName>
        <fullName evidence="5 6">Vacuolar protein sorting-associated protein 17</fullName>
    </recommendedName>
</protein>
<feature type="compositionally biased region" description="Polar residues" evidence="7">
    <location>
        <begin position="77"/>
        <end position="94"/>
    </location>
</feature>
<comment type="subunit">
    <text evidence="6">Component of the retromer complex.</text>
</comment>
<dbReference type="PROSITE" id="PS50195">
    <property type="entry name" value="PX"/>
    <property type="match status" value="1"/>
</dbReference>
<dbReference type="EMBL" id="CP051142">
    <property type="protein sequence ID" value="QIW99987.1"/>
    <property type="molecule type" value="Genomic_DNA"/>
</dbReference>
<dbReference type="InterPro" id="IPR053055">
    <property type="entry name" value="VPS17"/>
</dbReference>
<feature type="compositionally biased region" description="Acidic residues" evidence="7">
    <location>
        <begin position="548"/>
        <end position="557"/>
    </location>
</feature>
<comment type="function">
    <text evidence="6">Component of the membrane-associated retromer complex which is essential in endosome-to-Golgi retrograde transport.</text>
</comment>
<gene>
    <name evidence="9" type="ORF">AMS68_005505</name>
</gene>
<dbReference type="InterPro" id="IPR027267">
    <property type="entry name" value="AH/BAR_dom_sf"/>
</dbReference>
<dbReference type="Pfam" id="PF00787">
    <property type="entry name" value="PX"/>
    <property type="match status" value="1"/>
</dbReference>
<keyword evidence="3" id="KW-0175">Coiled coil</keyword>
<reference evidence="9 10" key="1">
    <citation type="journal article" date="2016" name="Sci. Rep.">
        <title>Peltaster fructicola genome reveals evolution from an invasive phytopathogen to an ectophytic parasite.</title>
        <authorList>
            <person name="Xu C."/>
            <person name="Chen H."/>
            <person name="Gleason M.L."/>
            <person name="Xu J.R."/>
            <person name="Liu H."/>
            <person name="Zhang R."/>
            <person name="Sun G."/>
        </authorList>
    </citation>
    <scope>NUCLEOTIDE SEQUENCE [LARGE SCALE GENOMIC DNA]</scope>
    <source>
        <strain evidence="9 10">LNHT1506</strain>
    </source>
</reference>
<evidence type="ECO:0000256" key="3">
    <source>
        <dbReference type="ARBA" id="ARBA00023054"/>
    </source>
</evidence>
<evidence type="ECO:0000256" key="6">
    <source>
        <dbReference type="PIRNR" id="PIRNR011791"/>
    </source>
</evidence>